<reference evidence="2" key="1">
    <citation type="submission" date="2023-05" db="EMBL/GenBank/DDBJ databases">
        <title>Nepenthes gracilis genome sequencing.</title>
        <authorList>
            <person name="Fukushima K."/>
        </authorList>
    </citation>
    <scope>NUCLEOTIDE SEQUENCE</scope>
    <source>
        <strain evidence="2">SING2019-196</strain>
    </source>
</reference>
<dbReference type="Proteomes" id="UP001279734">
    <property type="component" value="Unassembled WGS sequence"/>
</dbReference>
<organism evidence="2 3">
    <name type="scientific">Nepenthes gracilis</name>
    <name type="common">Slender pitcher plant</name>
    <dbReference type="NCBI Taxonomy" id="150966"/>
    <lineage>
        <taxon>Eukaryota</taxon>
        <taxon>Viridiplantae</taxon>
        <taxon>Streptophyta</taxon>
        <taxon>Embryophyta</taxon>
        <taxon>Tracheophyta</taxon>
        <taxon>Spermatophyta</taxon>
        <taxon>Magnoliopsida</taxon>
        <taxon>eudicotyledons</taxon>
        <taxon>Gunneridae</taxon>
        <taxon>Pentapetalae</taxon>
        <taxon>Caryophyllales</taxon>
        <taxon>Nepenthaceae</taxon>
        <taxon>Nepenthes</taxon>
    </lineage>
</organism>
<accession>A0AAD3S0J8</accession>
<comment type="caution">
    <text evidence="2">The sequence shown here is derived from an EMBL/GenBank/DDBJ whole genome shotgun (WGS) entry which is preliminary data.</text>
</comment>
<gene>
    <name evidence="2" type="ORF">Nepgr_003933</name>
</gene>
<keyword evidence="3" id="KW-1185">Reference proteome</keyword>
<name>A0AAD3S0J8_NEPGR</name>
<evidence type="ECO:0000313" key="3">
    <source>
        <dbReference type="Proteomes" id="UP001279734"/>
    </source>
</evidence>
<sequence>MQFPLFVLVEVEFLSVKAKADYGLDILALDDSIWAVEDMAPLCDFSFRYFYLAPLDDVLASIDILPKPDAEIVNHDLMVPPSDGKISMMKPMSAIDPDHTPSSITRLSSKYSLDVSNIGEPITTSSNGGHDRDQQKSRSRKKSSKSKVLIWTTLQIADLDLRVNCRFQFESQVPIRNCGSEAGWALRLDGCCQEIGHTKSIYRSKTVNRPSSQISAPLVLTPKVLSVPPSPGGILSPGLGSRMAIYLLNLPGSVQIQSSVESEIPRHNVDFSKLPNSHETITESLGSLSSTDFVSSATAWRRQSYRCSEGIAVEKPCSDPLVGIDVSFEHHEVDAAGPVSSSLADKVVPSALGAGSDGVLQEVVVVSQMRSVLAVTSAGGVSEAVLQSSPDDGVPTGSFMEGSSVAICSDAITSVDIPTDHPVLVVADPCVDEHVAGSFPRPLAILEDATIEDGSRGCISLLCLLNWLPNRILVTSDFGHGNDHALSNVDPNAGDVGSDSLSHAIPTLIDDKVVQRCLDLQLPCCSQADCIPEGSSSGNVAARQGLAQCDPTASPKCHQGHPTLGDDVSTPVSIARLYRKYSLVDSGHIVSNKGCMSDVGSQLGEAQVASQDVLNLNPLASYLVVEALAKVADPMHSHECYPVIAQSQGDSDAVEVGSDPLSCAIQKLTEEKAFRHSLNALATDHRNLVEPVVVQISLLMQM</sequence>
<evidence type="ECO:0000256" key="1">
    <source>
        <dbReference type="SAM" id="MobiDB-lite"/>
    </source>
</evidence>
<evidence type="ECO:0000313" key="2">
    <source>
        <dbReference type="EMBL" id="GMH02094.1"/>
    </source>
</evidence>
<protein>
    <submittedName>
        <fullName evidence="2">Uncharacterized protein</fullName>
    </submittedName>
</protein>
<dbReference type="AlphaFoldDB" id="A0AAD3S0J8"/>
<dbReference type="EMBL" id="BSYO01000003">
    <property type="protein sequence ID" value="GMH02094.1"/>
    <property type="molecule type" value="Genomic_DNA"/>
</dbReference>
<proteinExistence type="predicted"/>
<feature type="region of interest" description="Disordered" evidence="1">
    <location>
        <begin position="118"/>
        <end position="142"/>
    </location>
</feature>